<accession>A0A1I6L4U5</accession>
<evidence type="ECO:0000256" key="6">
    <source>
        <dbReference type="SAM" id="Phobius"/>
    </source>
</evidence>
<dbReference type="AlphaFoldDB" id="A0A1I6L4U5"/>
<dbReference type="GO" id="GO:0016020">
    <property type="term" value="C:membrane"/>
    <property type="evidence" value="ECO:0007669"/>
    <property type="project" value="UniProtKB-SubCell"/>
</dbReference>
<feature type="domain" description="EamA" evidence="7">
    <location>
        <begin position="24"/>
        <end position="150"/>
    </location>
</feature>
<dbReference type="EMBL" id="FOZG01000002">
    <property type="protein sequence ID" value="SFR98437.1"/>
    <property type="molecule type" value="Genomic_DNA"/>
</dbReference>
<keyword evidence="5 6" id="KW-0472">Membrane</keyword>
<dbReference type="Proteomes" id="UP000198824">
    <property type="component" value="Unassembled WGS sequence"/>
</dbReference>
<evidence type="ECO:0000256" key="3">
    <source>
        <dbReference type="ARBA" id="ARBA00022692"/>
    </source>
</evidence>
<feature type="transmembrane region" description="Helical" evidence="6">
    <location>
        <begin position="18"/>
        <end position="36"/>
    </location>
</feature>
<protein>
    <submittedName>
        <fullName evidence="8">EamA-like transporter family protein</fullName>
    </submittedName>
</protein>
<feature type="transmembrane region" description="Helical" evidence="6">
    <location>
        <begin position="103"/>
        <end position="122"/>
    </location>
</feature>
<dbReference type="SUPFAM" id="SSF103481">
    <property type="entry name" value="Multidrug resistance efflux transporter EmrE"/>
    <property type="match status" value="2"/>
</dbReference>
<dbReference type="RefSeq" id="WP_093314648.1">
    <property type="nucleotide sequence ID" value="NZ_FOZG01000002.1"/>
</dbReference>
<evidence type="ECO:0000256" key="1">
    <source>
        <dbReference type="ARBA" id="ARBA00004141"/>
    </source>
</evidence>
<dbReference type="InterPro" id="IPR000620">
    <property type="entry name" value="EamA_dom"/>
</dbReference>
<evidence type="ECO:0000256" key="4">
    <source>
        <dbReference type="ARBA" id="ARBA00022989"/>
    </source>
</evidence>
<feature type="transmembrane region" description="Helical" evidence="6">
    <location>
        <begin position="196"/>
        <end position="217"/>
    </location>
</feature>
<evidence type="ECO:0000313" key="8">
    <source>
        <dbReference type="EMBL" id="SFR98437.1"/>
    </source>
</evidence>
<dbReference type="STRING" id="1166337.SAMN05192580_2287"/>
<organism evidence="8 9">
    <name type="scientific">Sphingomonas jatrophae</name>
    <dbReference type="NCBI Taxonomy" id="1166337"/>
    <lineage>
        <taxon>Bacteria</taxon>
        <taxon>Pseudomonadati</taxon>
        <taxon>Pseudomonadota</taxon>
        <taxon>Alphaproteobacteria</taxon>
        <taxon>Sphingomonadales</taxon>
        <taxon>Sphingomonadaceae</taxon>
        <taxon>Sphingomonas</taxon>
    </lineage>
</organism>
<feature type="transmembrane region" description="Helical" evidence="6">
    <location>
        <begin position="164"/>
        <end position="184"/>
    </location>
</feature>
<feature type="transmembrane region" description="Helical" evidence="6">
    <location>
        <begin position="229"/>
        <end position="248"/>
    </location>
</feature>
<dbReference type="InterPro" id="IPR037185">
    <property type="entry name" value="EmrE-like"/>
</dbReference>
<dbReference type="Pfam" id="PF00892">
    <property type="entry name" value="EamA"/>
    <property type="match status" value="2"/>
</dbReference>
<feature type="transmembrane region" description="Helical" evidence="6">
    <location>
        <begin position="284"/>
        <end position="302"/>
    </location>
</feature>
<keyword evidence="9" id="KW-1185">Reference proteome</keyword>
<gene>
    <name evidence="8" type="ORF">SAMN05192580_2287</name>
</gene>
<dbReference type="PANTHER" id="PTHR32322">
    <property type="entry name" value="INNER MEMBRANE TRANSPORTER"/>
    <property type="match status" value="1"/>
</dbReference>
<reference evidence="8 9" key="1">
    <citation type="submission" date="2016-10" db="EMBL/GenBank/DDBJ databases">
        <authorList>
            <person name="de Groot N.N."/>
        </authorList>
    </citation>
    <scope>NUCLEOTIDE SEQUENCE [LARGE SCALE GENOMIC DNA]</scope>
    <source>
        <strain evidence="8 9">S5-249</strain>
    </source>
</reference>
<dbReference type="InterPro" id="IPR050638">
    <property type="entry name" value="AA-Vitamin_Transporters"/>
</dbReference>
<feature type="transmembrane region" description="Helical" evidence="6">
    <location>
        <begin position="134"/>
        <end position="152"/>
    </location>
</feature>
<evidence type="ECO:0000313" key="9">
    <source>
        <dbReference type="Proteomes" id="UP000198824"/>
    </source>
</evidence>
<feature type="transmembrane region" description="Helical" evidence="6">
    <location>
        <begin position="260"/>
        <end position="278"/>
    </location>
</feature>
<dbReference type="PANTHER" id="PTHR32322:SF2">
    <property type="entry name" value="EAMA DOMAIN-CONTAINING PROTEIN"/>
    <property type="match status" value="1"/>
</dbReference>
<comment type="subcellular location">
    <subcellularLocation>
        <location evidence="1">Membrane</location>
        <topology evidence="1">Multi-pass membrane protein</topology>
    </subcellularLocation>
</comment>
<proteinExistence type="inferred from homology"/>
<feature type="domain" description="EamA" evidence="7">
    <location>
        <begin position="167"/>
        <end position="302"/>
    </location>
</feature>
<evidence type="ECO:0000256" key="5">
    <source>
        <dbReference type="ARBA" id="ARBA00023136"/>
    </source>
</evidence>
<evidence type="ECO:0000256" key="2">
    <source>
        <dbReference type="ARBA" id="ARBA00007362"/>
    </source>
</evidence>
<sequence>MSGLAGAPPLSARARLRAAAPFTIVTLIWSSTWLVIRHQLGDVPAEWSVAWRFVVGAVAMAAIVAATRAPFQLPAAGHAVALGVGLFHFAANFQFVYRAEGLIASGLVAVLFALLLVPNALLGRLVLGQRLSRPFLIGSGVAMAGIALLFAHEAARDPSGTGTTLAGVGLTLIAVLCASVANILQATERARRVAGASLLFWAMTYGAVADAAFAWMVAGPPRIDWSAGYIGGVLYLGVIGSAVTFPLYLHVIRTIGPARAAYSSVLIPVLAMALSTLFEGYRWSVEAAAGGLLTLAGLALALRARG</sequence>
<dbReference type="OrthoDB" id="2352272at2"/>
<comment type="similarity">
    <text evidence="2">Belongs to the EamA transporter family.</text>
</comment>
<feature type="transmembrane region" description="Helical" evidence="6">
    <location>
        <begin position="48"/>
        <end position="67"/>
    </location>
</feature>
<evidence type="ECO:0000259" key="7">
    <source>
        <dbReference type="Pfam" id="PF00892"/>
    </source>
</evidence>
<name>A0A1I6L4U5_9SPHN</name>
<keyword evidence="4 6" id="KW-1133">Transmembrane helix</keyword>
<keyword evidence="3 6" id="KW-0812">Transmembrane</keyword>